<dbReference type="SMART" id="SM00220">
    <property type="entry name" value="S_TKc"/>
    <property type="match status" value="1"/>
</dbReference>
<keyword evidence="1" id="KW-0723">Serine/threonine-protein kinase</keyword>
<evidence type="ECO:0000313" key="11">
    <source>
        <dbReference type="Proteomes" id="UP000265515"/>
    </source>
</evidence>
<feature type="compositionally biased region" description="Gly residues" evidence="7">
    <location>
        <begin position="103"/>
        <end position="120"/>
    </location>
</feature>
<dbReference type="EMBL" id="BFEA01000315">
    <property type="protein sequence ID" value="GBG79299.1"/>
    <property type="molecule type" value="Genomic_DNA"/>
</dbReference>
<evidence type="ECO:0000256" key="2">
    <source>
        <dbReference type="ARBA" id="ARBA00022679"/>
    </source>
</evidence>
<feature type="region of interest" description="Disordered" evidence="7">
    <location>
        <begin position="651"/>
        <end position="675"/>
    </location>
</feature>
<keyword evidence="2" id="KW-0808">Transferase</keyword>
<keyword evidence="3 6" id="KW-0547">Nucleotide-binding</keyword>
<evidence type="ECO:0000256" key="4">
    <source>
        <dbReference type="ARBA" id="ARBA00022777"/>
    </source>
</evidence>
<dbReference type="GO" id="GO:0004674">
    <property type="term" value="F:protein serine/threonine kinase activity"/>
    <property type="evidence" value="ECO:0007669"/>
    <property type="project" value="UniProtKB-KW"/>
</dbReference>
<dbReference type="Gene3D" id="2.60.120.430">
    <property type="entry name" value="Galactose-binding lectin"/>
    <property type="match status" value="1"/>
</dbReference>
<dbReference type="InterPro" id="IPR008271">
    <property type="entry name" value="Ser/Thr_kinase_AS"/>
</dbReference>
<protein>
    <recommendedName>
        <fullName evidence="9">Protein kinase domain-containing protein</fullName>
    </recommendedName>
</protein>
<feature type="transmembrane region" description="Helical" evidence="8">
    <location>
        <begin position="141"/>
        <end position="161"/>
    </location>
</feature>
<name>A0A388LAF6_CHABU</name>
<dbReference type="PROSITE" id="PS00107">
    <property type="entry name" value="PROTEIN_KINASE_ATP"/>
    <property type="match status" value="1"/>
</dbReference>
<evidence type="ECO:0000256" key="7">
    <source>
        <dbReference type="SAM" id="MobiDB-lite"/>
    </source>
</evidence>
<feature type="region of interest" description="Disordered" evidence="7">
    <location>
        <begin position="1062"/>
        <end position="1086"/>
    </location>
</feature>
<evidence type="ECO:0000256" key="3">
    <source>
        <dbReference type="ARBA" id="ARBA00022741"/>
    </source>
</evidence>
<dbReference type="FunFam" id="3.30.200.20:FF:000178">
    <property type="entry name" value="serine/threonine-protein kinase PBS1-like"/>
    <property type="match status" value="1"/>
</dbReference>
<keyword evidence="5 6" id="KW-0067">ATP-binding</keyword>
<dbReference type="InterPro" id="IPR000719">
    <property type="entry name" value="Prot_kinase_dom"/>
</dbReference>
<keyword evidence="11" id="KW-1185">Reference proteome</keyword>
<keyword evidence="4" id="KW-0418">Kinase</keyword>
<dbReference type="PANTHER" id="PTHR45631:SF198">
    <property type="entry name" value="PROTEIN KINASE DOMAIN-CONTAINING PROTEIN"/>
    <property type="match status" value="1"/>
</dbReference>
<evidence type="ECO:0000256" key="6">
    <source>
        <dbReference type="PROSITE-ProRule" id="PRU10141"/>
    </source>
</evidence>
<feature type="region of interest" description="Disordered" evidence="7">
    <location>
        <begin position="1"/>
        <end position="29"/>
    </location>
</feature>
<keyword evidence="8" id="KW-0812">Transmembrane</keyword>
<sequence length="1086" mass="119878">MNDDDASMTANARQAQGARGDGGMALTAGLGIHGDEEARRAREEMGEGGFGGSCETGLACTSSRRGGKEMGELGQGGGREWPWMTSWVCLESFSSRGRELIEEGGGGGGGGGGVVGGGRISGSRRWNRGSRKKTAMDGGRAMSSLSTLAMAVVTLVALLTLSSMDFITLAAGDDEIRINCGGKMINDELLTWREDCFFIGGTPVRVQFPLRISSTDKVLDDYRRFPLFSEQEMAVGTYRISGLTEGYYAVVLIFNEDRVPPVFFDVSLQNHRVDRISLSSTSPLASFLRREKSQREYRVYVANGTLEIGFIALPGGGYPRVAGIVVVPFPAASRMTHFFSWARTGTVSILRLEHRLACGATGPPYVVEALPDLLPWQSDDELLEPIFQSAGHNFRSGQSVRDPLFPWVHERVWAQGRSPISNSSLTYNFTTAGADQYLVIVYFNQSESSVNISEAVANTSNLLPVRCADAEGLNVMVVGELNCTVSGGLRGLVIGVSGSQANRTITLSFSLKGSDQEKGSLIVSGIEVYGVLPRRELPANEEGTFHALADYYEFDNNNKRLNPCLAPQHEAVECETLGQTSNASVVQFMLPRRLLPRRMLRERNATQPKEINERLNGFSYMRQLHVEGNNLTGPVPEELRRLKSFTHDSGLSANVPLAVPNRDPSNDDSEQNQSQKKTKFLKILIPVMVLGIALLLAILALLTLYLCRKRRGDTMIFSPNRNREVQLLNPKDAARGDINLSDLEINKSNGMRVFTYPVLHNITNNFQTKIGSGGFGNVYKGQFASKETVAIKLLKSNAKQGVEEFRKEVEALSPLRHRFLVRLIGYCNDQNHQALIYEYVPNGSLKDALHGPQSKLHPLTWRARLQIVLDAGQGVLYLHKQITPAIIHRDIKASNILVDHKYHGKLADFGLSKLLEPDDGTHVFTAIKGTKGYVDPEYAETQVLTEKSDVYSFGVLLLEIITGKRPADMVHRKERGRPSAPNLIEWVKSTLQEETEMQTLLPRENWRGIEAILDPKLPKLFNVESIKFVLTVALHCTNKRAKERPKMQEVVRELQDAIAMEDLPSLSDMAPRSKPTPSRVSSSVRA</sequence>
<dbReference type="CDD" id="cd14066">
    <property type="entry name" value="STKc_IRAK"/>
    <property type="match status" value="1"/>
</dbReference>
<evidence type="ECO:0000256" key="8">
    <source>
        <dbReference type="SAM" id="Phobius"/>
    </source>
</evidence>
<dbReference type="InterPro" id="IPR011009">
    <property type="entry name" value="Kinase-like_dom_sf"/>
</dbReference>
<feature type="region of interest" description="Disordered" evidence="7">
    <location>
        <begin position="102"/>
        <end position="137"/>
    </location>
</feature>
<dbReference type="SUPFAM" id="SSF56112">
    <property type="entry name" value="Protein kinase-like (PK-like)"/>
    <property type="match status" value="1"/>
</dbReference>
<dbReference type="STRING" id="69332.A0A388LAF6"/>
<dbReference type="Gene3D" id="3.30.200.20">
    <property type="entry name" value="Phosphorylase Kinase, domain 1"/>
    <property type="match status" value="1"/>
</dbReference>
<dbReference type="InterPro" id="IPR017441">
    <property type="entry name" value="Protein_kinase_ATP_BS"/>
</dbReference>
<feature type="binding site" evidence="6">
    <location>
        <position position="792"/>
    </location>
    <ligand>
        <name>ATP</name>
        <dbReference type="ChEBI" id="CHEBI:30616"/>
    </ligand>
</feature>
<gene>
    <name evidence="10" type="ORF">CBR_g29449</name>
</gene>
<reference evidence="10 11" key="1">
    <citation type="journal article" date="2018" name="Cell">
        <title>The Chara Genome: Secondary Complexity and Implications for Plant Terrestrialization.</title>
        <authorList>
            <person name="Nishiyama T."/>
            <person name="Sakayama H."/>
            <person name="Vries J.D."/>
            <person name="Buschmann H."/>
            <person name="Saint-Marcoux D."/>
            <person name="Ullrich K.K."/>
            <person name="Haas F.B."/>
            <person name="Vanderstraeten L."/>
            <person name="Becker D."/>
            <person name="Lang D."/>
            <person name="Vosolsobe S."/>
            <person name="Rombauts S."/>
            <person name="Wilhelmsson P.K.I."/>
            <person name="Janitza P."/>
            <person name="Kern R."/>
            <person name="Heyl A."/>
            <person name="Rumpler F."/>
            <person name="Villalobos L.I.A.C."/>
            <person name="Clay J.M."/>
            <person name="Skokan R."/>
            <person name="Toyoda A."/>
            <person name="Suzuki Y."/>
            <person name="Kagoshima H."/>
            <person name="Schijlen E."/>
            <person name="Tajeshwar N."/>
            <person name="Catarino B."/>
            <person name="Hetherington A.J."/>
            <person name="Saltykova A."/>
            <person name="Bonnot C."/>
            <person name="Breuninger H."/>
            <person name="Symeonidi A."/>
            <person name="Radhakrishnan G.V."/>
            <person name="Van Nieuwerburgh F."/>
            <person name="Deforce D."/>
            <person name="Chang C."/>
            <person name="Karol K.G."/>
            <person name="Hedrich R."/>
            <person name="Ulvskov P."/>
            <person name="Glockner G."/>
            <person name="Delwiche C.F."/>
            <person name="Petrasek J."/>
            <person name="Van de Peer Y."/>
            <person name="Friml J."/>
            <person name="Beilby M."/>
            <person name="Dolan L."/>
            <person name="Kohara Y."/>
            <person name="Sugano S."/>
            <person name="Fujiyama A."/>
            <person name="Delaux P.-M."/>
            <person name="Quint M."/>
            <person name="TheiBen G."/>
            <person name="Hagemann M."/>
            <person name="Harholt J."/>
            <person name="Dunand C."/>
            <person name="Zachgo S."/>
            <person name="Langdale J."/>
            <person name="Maumus F."/>
            <person name="Straeten D.V.D."/>
            <person name="Gould S.B."/>
            <person name="Rensing S.A."/>
        </authorList>
    </citation>
    <scope>NUCLEOTIDE SEQUENCE [LARGE SCALE GENOMIC DNA]</scope>
    <source>
        <strain evidence="10 11">S276</strain>
    </source>
</reference>
<dbReference type="FunFam" id="1.10.510.10:FF:000146">
    <property type="entry name" value="LRR receptor-like serine/threonine-protein kinase IOS1"/>
    <property type="match status" value="1"/>
</dbReference>
<feature type="domain" description="Protein kinase" evidence="9">
    <location>
        <begin position="764"/>
        <end position="1058"/>
    </location>
</feature>
<dbReference type="Pfam" id="PF07714">
    <property type="entry name" value="PK_Tyr_Ser-Thr"/>
    <property type="match status" value="1"/>
</dbReference>
<dbReference type="PROSITE" id="PS50011">
    <property type="entry name" value="PROTEIN_KINASE_DOM"/>
    <property type="match status" value="1"/>
</dbReference>
<feature type="compositionally biased region" description="Polar residues" evidence="7">
    <location>
        <begin position="1075"/>
        <end position="1086"/>
    </location>
</feature>
<dbReference type="Gene3D" id="1.10.510.10">
    <property type="entry name" value="Transferase(Phosphotransferase) domain 1"/>
    <property type="match status" value="1"/>
</dbReference>
<evidence type="ECO:0000259" key="9">
    <source>
        <dbReference type="PROSITE" id="PS50011"/>
    </source>
</evidence>
<dbReference type="Gramene" id="GBG79299">
    <property type="protein sequence ID" value="GBG79299"/>
    <property type="gene ID" value="CBR_g29449"/>
</dbReference>
<dbReference type="GO" id="GO:0005524">
    <property type="term" value="F:ATP binding"/>
    <property type="evidence" value="ECO:0007669"/>
    <property type="project" value="UniProtKB-UniRule"/>
</dbReference>
<dbReference type="PROSITE" id="PS00108">
    <property type="entry name" value="PROTEIN_KINASE_ST"/>
    <property type="match status" value="1"/>
</dbReference>
<comment type="caution">
    <text evidence="10">The sequence shown here is derived from an EMBL/GenBank/DDBJ whole genome shotgun (WGS) entry which is preliminary data.</text>
</comment>
<proteinExistence type="predicted"/>
<dbReference type="InterPro" id="IPR001245">
    <property type="entry name" value="Ser-Thr/Tyr_kinase_cat_dom"/>
</dbReference>
<dbReference type="PANTHER" id="PTHR45631">
    <property type="entry name" value="OS07G0107800 PROTEIN-RELATED"/>
    <property type="match status" value="1"/>
</dbReference>
<feature type="transmembrane region" description="Helical" evidence="8">
    <location>
        <begin position="683"/>
        <end position="707"/>
    </location>
</feature>
<dbReference type="Proteomes" id="UP000265515">
    <property type="component" value="Unassembled WGS sequence"/>
</dbReference>
<evidence type="ECO:0000256" key="1">
    <source>
        <dbReference type="ARBA" id="ARBA00022527"/>
    </source>
</evidence>
<accession>A0A388LAF6</accession>
<dbReference type="AlphaFoldDB" id="A0A388LAF6"/>
<organism evidence="10 11">
    <name type="scientific">Chara braunii</name>
    <name type="common">Braun's stonewort</name>
    <dbReference type="NCBI Taxonomy" id="69332"/>
    <lineage>
        <taxon>Eukaryota</taxon>
        <taxon>Viridiplantae</taxon>
        <taxon>Streptophyta</taxon>
        <taxon>Charophyceae</taxon>
        <taxon>Charales</taxon>
        <taxon>Characeae</taxon>
        <taxon>Chara</taxon>
    </lineage>
</organism>
<keyword evidence="8" id="KW-0472">Membrane</keyword>
<dbReference type="OrthoDB" id="9976756at2759"/>
<keyword evidence="8" id="KW-1133">Transmembrane helix</keyword>
<evidence type="ECO:0000313" key="10">
    <source>
        <dbReference type="EMBL" id="GBG79299.1"/>
    </source>
</evidence>
<evidence type="ECO:0000256" key="5">
    <source>
        <dbReference type="ARBA" id="ARBA00022840"/>
    </source>
</evidence>